<feature type="signal peptide" evidence="3">
    <location>
        <begin position="1"/>
        <end position="28"/>
    </location>
</feature>
<dbReference type="Proteomes" id="UP000001058">
    <property type="component" value="Unassembled WGS sequence"/>
</dbReference>
<evidence type="ECO:0000256" key="1">
    <source>
        <dbReference type="SAM" id="MobiDB-lite"/>
    </source>
</evidence>
<dbReference type="InParanoid" id="D8TKL5"/>
<dbReference type="AlphaFoldDB" id="D8TKL5"/>
<proteinExistence type="predicted"/>
<feature type="compositionally biased region" description="Pro residues" evidence="1">
    <location>
        <begin position="199"/>
        <end position="231"/>
    </location>
</feature>
<sequence>MFARQCKPPVARLLLFLLACLKLQAIIAAHISWDWGASNRRLQPSPTAFVYDSQSCLCTKFSKVGNFTNDFLKLCSYLDQCGGSQYRILNSYLVSEDCDPESQIDCETLPAGYRSCDAWISDLSGSNASTACPEFSCCELAPSQPNVTTCRDNSLYCFNKGPQLPNDPSYIRYCNTSQRPRNETQVCSWKWSTKDGSPSPSPSSPSLPPSSPPPPSSASPPSFPPPKPNPLAPSALNPELPSPPQTSILVVPDETAAISASPPSPKPPRPRSPLPPSPKPPPYSPPTPPSPGPKPPKPPPPPSIRPKPTNPSGLTDKQITVVILASVGGSVAVGLVITAVIAYRNCCKKANLRPLLHPGPSSKYRYTEEDEYPEDYQQEEAEEEYSHAASKRRTGRTQTTRTSGLRRDERGRSSAPGVRSERGARSTRYGSDGEYGRSSAPGGRSVRNAHGRRYGSDEEDGRYSAPGGRSVRTAQASRYGGDEARRGTSMPGTKNVRAAHGKRYGGDEDMRGTSMPGTKNVRAAHGKRYGGDEDMRGTSTPDVRSYRAVHGTTYGSDDNPKPEALRRHKEAQKAERSQMYAHVPYSSFRNPLAEPRWEELVYGLTSTTYKSAPKPLGQCYTAATFPHRMPPPIEAPRLPLLLLVLLLVLLQH</sequence>
<dbReference type="PANTHER" id="PTHR16861">
    <property type="entry name" value="GLYCOPROTEIN 38"/>
    <property type="match status" value="1"/>
</dbReference>
<keyword evidence="2" id="KW-0472">Membrane</keyword>
<keyword evidence="3" id="KW-0732">Signal</keyword>
<evidence type="ECO:0000313" key="5">
    <source>
        <dbReference type="Proteomes" id="UP000001058"/>
    </source>
</evidence>
<feature type="compositionally biased region" description="Pro residues" evidence="1">
    <location>
        <begin position="262"/>
        <end position="309"/>
    </location>
</feature>
<reference evidence="4 5" key="1">
    <citation type="journal article" date="2010" name="Science">
        <title>Genomic analysis of organismal complexity in the multicellular green alga Volvox carteri.</title>
        <authorList>
            <person name="Prochnik S.E."/>
            <person name="Umen J."/>
            <person name="Nedelcu A.M."/>
            <person name="Hallmann A."/>
            <person name="Miller S.M."/>
            <person name="Nishii I."/>
            <person name="Ferris P."/>
            <person name="Kuo A."/>
            <person name="Mitros T."/>
            <person name="Fritz-Laylin L.K."/>
            <person name="Hellsten U."/>
            <person name="Chapman J."/>
            <person name="Simakov O."/>
            <person name="Rensing S.A."/>
            <person name="Terry A."/>
            <person name="Pangilinan J."/>
            <person name="Kapitonov V."/>
            <person name="Jurka J."/>
            <person name="Salamov A."/>
            <person name="Shapiro H."/>
            <person name="Schmutz J."/>
            <person name="Grimwood J."/>
            <person name="Lindquist E."/>
            <person name="Lucas S."/>
            <person name="Grigoriev I.V."/>
            <person name="Schmitt R."/>
            <person name="Kirk D."/>
            <person name="Rokhsar D.S."/>
        </authorList>
    </citation>
    <scope>NUCLEOTIDE SEQUENCE [LARGE SCALE GENOMIC DNA]</scope>
    <source>
        <strain evidence="5">f. Nagariensis / Eve</strain>
    </source>
</reference>
<organism evidence="5">
    <name type="scientific">Volvox carteri f. nagariensis</name>
    <dbReference type="NCBI Taxonomy" id="3068"/>
    <lineage>
        <taxon>Eukaryota</taxon>
        <taxon>Viridiplantae</taxon>
        <taxon>Chlorophyta</taxon>
        <taxon>core chlorophytes</taxon>
        <taxon>Chlorophyceae</taxon>
        <taxon>CS clade</taxon>
        <taxon>Chlamydomonadales</taxon>
        <taxon>Volvocaceae</taxon>
        <taxon>Volvox</taxon>
    </lineage>
</organism>
<dbReference type="RefSeq" id="XP_002946682.1">
    <property type="nucleotide sequence ID" value="XM_002946636.1"/>
</dbReference>
<feature type="region of interest" description="Disordered" evidence="1">
    <location>
        <begin position="185"/>
        <end position="313"/>
    </location>
</feature>
<evidence type="ECO:0000313" key="4">
    <source>
        <dbReference type="EMBL" id="EFJ51908.1"/>
    </source>
</evidence>
<feature type="chain" id="PRO_5003123660" description="Pherophorin domain-containing protein" evidence="3">
    <location>
        <begin position="29"/>
        <end position="652"/>
    </location>
</feature>
<keyword evidence="2" id="KW-1133">Transmembrane helix</keyword>
<accession>D8TKL5</accession>
<dbReference type="eggNOG" id="ENOG502S7Y7">
    <property type="taxonomic scope" value="Eukaryota"/>
</dbReference>
<feature type="compositionally biased region" description="Basic and acidic residues" evidence="1">
    <location>
        <begin position="558"/>
        <end position="576"/>
    </location>
</feature>
<dbReference type="GeneID" id="9617901"/>
<dbReference type="PANTHER" id="PTHR16861:SF4">
    <property type="entry name" value="SH3 DOMAIN PROTEIN (AFU_ORTHOLOGUE AFUA_1G13610)"/>
    <property type="match status" value="1"/>
</dbReference>
<dbReference type="KEGG" id="vcn:VOLCADRAFT_86882"/>
<name>D8TKL5_VOLCA</name>
<feature type="region of interest" description="Disordered" evidence="1">
    <location>
        <begin position="352"/>
        <end position="577"/>
    </location>
</feature>
<protein>
    <recommendedName>
        <fullName evidence="6">Pherophorin domain-containing protein</fullName>
    </recommendedName>
</protein>
<keyword evidence="5" id="KW-1185">Reference proteome</keyword>
<feature type="compositionally biased region" description="Acidic residues" evidence="1">
    <location>
        <begin position="368"/>
        <end position="383"/>
    </location>
</feature>
<evidence type="ECO:0008006" key="6">
    <source>
        <dbReference type="Google" id="ProtNLM"/>
    </source>
</evidence>
<evidence type="ECO:0000256" key="2">
    <source>
        <dbReference type="SAM" id="Phobius"/>
    </source>
</evidence>
<dbReference type="STRING" id="3068.D8TKL5"/>
<evidence type="ECO:0000256" key="3">
    <source>
        <dbReference type="SAM" id="SignalP"/>
    </source>
</evidence>
<feature type="transmembrane region" description="Helical" evidence="2">
    <location>
        <begin position="319"/>
        <end position="343"/>
    </location>
</feature>
<keyword evidence="2" id="KW-0812">Transmembrane</keyword>
<gene>
    <name evidence="4" type="ORF">VOLCADRAFT_86882</name>
</gene>
<dbReference type="EMBL" id="GL378325">
    <property type="protein sequence ID" value="EFJ51908.1"/>
    <property type="molecule type" value="Genomic_DNA"/>
</dbReference>
<feature type="compositionally biased region" description="Polar residues" evidence="1">
    <location>
        <begin position="185"/>
        <end position="196"/>
    </location>
</feature>